<dbReference type="Gene3D" id="1.10.3730.20">
    <property type="match status" value="1"/>
</dbReference>
<sequence>MAPQHILILVFSQMLWGANFAVVKWGLADWPPLFFVALRMLAVAALIVPFVGLPKRADWRRLLILGLVLGVLHFAPLFHGIRLVDAATSSIIIQIQVPLAALAAALLFGDRIGWRRWSGMALAFVGIVVLVGRPEFTGGGLGTTLIFAAALAWVASNLLIKQASADLDGWQLNAWVALFAGPMMLALSLATETGQVEAIAGAGLAGWGSMAYQVLIVTALCYGIWYAMMRRYPVSSVMPFTLLEPIFGATTAVLLLGEGWDWRMVAGAALTMAGLAIIILRRPQAVAQPAGSGA</sequence>
<dbReference type="PANTHER" id="PTHR32322:SF9">
    <property type="entry name" value="AMINO-ACID METABOLITE EFFLUX PUMP-RELATED"/>
    <property type="match status" value="1"/>
</dbReference>
<feature type="domain" description="EamA" evidence="6">
    <location>
        <begin position="6"/>
        <end position="131"/>
    </location>
</feature>
<dbReference type="Pfam" id="PF00892">
    <property type="entry name" value="EamA"/>
    <property type="match status" value="2"/>
</dbReference>
<feature type="transmembrane region" description="Helical" evidence="5">
    <location>
        <begin position="117"/>
        <end position="134"/>
    </location>
</feature>
<name>A0A4R6WU80_9PROT</name>
<feature type="transmembrane region" description="Helical" evidence="5">
    <location>
        <begin position="87"/>
        <end position="108"/>
    </location>
</feature>
<feature type="transmembrane region" description="Helical" evidence="5">
    <location>
        <begin position="262"/>
        <end position="280"/>
    </location>
</feature>
<evidence type="ECO:0000256" key="5">
    <source>
        <dbReference type="SAM" id="Phobius"/>
    </source>
</evidence>
<feature type="transmembrane region" description="Helical" evidence="5">
    <location>
        <begin position="140"/>
        <end position="160"/>
    </location>
</feature>
<protein>
    <submittedName>
        <fullName evidence="7">O-acetylserine/cysteine efflux transporter</fullName>
    </submittedName>
</protein>
<keyword evidence="8" id="KW-1185">Reference proteome</keyword>
<dbReference type="InterPro" id="IPR050638">
    <property type="entry name" value="AA-Vitamin_Transporters"/>
</dbReference>
<keyword evidence="2 5" id="KW-0812">Transmembrane</keyword>
<evidence type="ECO:0000256" key="3">
    <source>
        <dbReference type="ARBA" id="ARBA00022989"/>
    </source>
</evidence>
<dbReference type="AlphaFoldDB" id="A0A4R6WU80"/>
<evidence type="ECO:0000259" key="6">
    <source>
        <dbReference type="Pfam" id="PF00892"/>
    </source>
</evidence>
<dbReference type="PANTHER" id="PTHR32322">
    <property type="entry name" value="INNER MEMBRANE TRANSPORTER"/>
    <property type="match status" value="1"/>
</dbReference>
<evidence type="ECO:0000256" key="1">
    <source>
        <dbReference type="ARBA" id="ARBA00004141"/>
    </source>
</evidence>
<feature type="transmembrane region" description="Helical" evidence="5">
    <location>
        <begin position="172"/>
        <end position="190"/>
    </location>
</feature>
<dbReference type="EMBL" id="SNYW01000006">
    <property type="protein sequence ID" value="TDQ83949.1"/>
    <property type="molecule type" value="Genomic_DNA"/>
</dbReference>
<evidence type="ECO:0000313" key="8">
    <source>
        <dbReference type="Proteomes" id="UP000295783"/>
    </source>
</evidence>
<reference evidence="7 8" key="1">
    <citation type="submission" date="2019-03" db="EMBL/GenBank/DDBJ databases">
        <title>Genomic Encyclopedia of Type Strains, Phase III (KMG-III): the genomes of soil and plant-associated and newly described type strains.</title>
        <authorList>
            <person name="Whitman W."/>
        </authorList>
    </citation>
    <scope>NUCLEOTIDE SEQUENCE [LARGE SCALE GENOMIC DNA]</scope>
    <source>
        <strain evidence="7 8">CGMCC 1.7660</strain>
    </source>
</reference>
<evidence type="ECO:0000256" key="2">
    <source>
        <dbReference type="ARBA" id="ARBA00022692"/>
    </source>
</evidence>
<keyword evidence="3 5" id="KW-1133">Transmembrane helix</keyword>
<organism evidence="7 8">
    <name type="scientific">Dongia mobilis</name>
    <dbReference type="NCBI Taxonomy" id="578943"/>
    <lineage>
        <taxon>Bacteria</taxon>
        <taxon>Pseudomonadati</taxon>
        <taxon>Pseudomonadota</taxon>
        <taxon>Alphaproteobacteria</taxon>
        <taxon>Rhodospirillales</taxon>
        <taxon>Dongiaceae</taxon>
        <taxon>Dongia</taxon>
    </lineage>
</organism>
<dbReference type="InterPro" id="IPR000620">
    <property type="entry name" value="EamA_dom"/>
</dbReference>
<dbReference type="Proteomes" id="UP000295783">
    <property type="component" value="Unassembled WGS sequence"/>
</dbReference>
<comment type="subcellular location">
    <subcellularLocation>
        <location evidence="1">Membrane</location>
        <topology evidence="1">Multi-pass membrane protein</topology>
    </subcellularLocation>
</comment>
<feature type="domain" description="EamA" evidence="6">
    <location>
        <begin position="142"/>
        <end position="279"/>
    </location>
</feature>
<dbReference type="GO" id="GO:0016020">
    <property type="term" value="C:membrane"/>
    <property type="evidence" value="ECO:0007669"/>
    <property type="project" value="UniProtKB-SubCell"/>
</dbReference>
<evidence type="ECO:0000256" key="4">
    <source>
        <dbReference type="ARBA" id="ARBA00023136"/>
    </source>
</evidence>
<feature type="transmembrane region" description="Helical" evidence="5">
    <location>
        <begin position="7"/>
        <end position="27"/>
    </location>
</feature>
<accession>A0A4R6WU80</accession>
<keyword evidence="4 5" id="KW-0472">Membrane</keyword>
<dbReference type="RefSeq" id="WP_133612025.1">
    <property type="nucleotide sequence ID" value="NZ_SNYW01000006.1"/>
</dbReference>
<dbReference type="SUPFAM" id="SSF103481">
    <property type="entry name" value="Multidrug resistance efflux transporter EmrE"/>
    <property type="match status" value="2"/>
</dbReference>
<dbReference type="OrthoDB" id="7158585at2"/>
<proteinExistence type="predicted"/>
<gene>
    <name evidence="7" type="ORF">A8950_0493</name>
</gene>
<feature type="transmembrane region" description="Helical" evidence="5">
    <location>
        <begin position="210"/>
        <end position="228"/>
    </location>
</feature>
<feature type="transmembrane region" description="Helical" evidence="5">
    <location>
        <begin position="240"/>
        <end position="256"/>
    </location>
</feature>
<evidence type="ECO:0000313" key="7">
    <source>
        <dbReference type="EMBL" id="TDQ83949.1"/>
    </source>
</evidence>
<feature type="transmembrane region" description="Helical" evidence="5">
    <location>
        <begin position="62"/>
        <end position="81"/>
    </location>
</feature>
<comment type="caution">
    <text evidence="7">The sequence shown here is derived from an EMBL/GenBank/DDBJ whole genome shotgun (WGS) entry which is preliminary data.</text>
</comment>
<feature type="transmembrane region" description="Helical" evidence="5">
    <location>
        <begin position="33"/>
        <end position="53"/>
    </location>
</feature>
<dbReference type="InterPro" id="IPR037185">
    <property type="entry name" value="EmrE-like"/>
</dbReference>